<dbReference type="Pfam" id="PF02705">
    <property type="entry name" value="K_trans"/>
    <property type="match status" value="1"/>
</dbReference>
<evidence type="ECO:0000259" key="12">
    <source>
        <dbReference type="Pfam" id="PF02705"/>
    </source>
</evidence>
<dbReference type="Proteomes" id="UP000013840">
    <property type="component" value="Unassembled WGS sequence"/>
</dbReference>
<keyword evidence="2 11" id="KW-0813">Transport</keyword>
<feature type="transmembrane region" description="Helical" evidence="11">
    <location>
        <begin position="83"/>
        <end position="105"/>
    </location>
</feature>
<dbReference type="PANTHER" id="PTHR30540">
    <property type="entry name" value="OSMOTIC STRESS POTASSIUM TRANSPORTER"/>
    <property type="match status" value="1"/>
</dbReference>
<keyword evidence="7 11" id="KW-0630">Potassium</keyword>
<dbReference type="Pfam" id="PF22776">
    <property type="entry name" value="K_trans_C"/>
    <property type="match status" value="1"/>
</dbReference>
<evidence type="ECO:0000256" key="1">
    <source>
        <dbReference type="ARBA" id="ARBA00004141"/>
    </source>
</evidence>
<evidence type="ECO:0000256" key="2">
    <source>
        <dbReference type="ARBA" id="ARBA00022448"/>
    </source>
</evidence>
<evidence type="ECO:0000256" key="11">
    <source>
        <dbReference type="HAMAP-Rule" id="MF_01522"/>
    </source>
</evidence>
<feature type="transmembrane region" description="Helical" evidence="11">
    <location>
        <begin position="448"/>
        <end position="470"/>
    </location>
</feature>
<comment type="similarity">
    <text evidence="11">Belongs to the HAK/KUP transporter (TC 2.A.72) family.</text>
</comment>
<evidence type="ECO:0000256" key="6">
    <source>
        <dbReference type="ARBA" id="ARBA00022847"/>
    </source>
</evidence>
<reference evidence="14 15" key="1">
    <citation type="submission" date="2013-02" db="EMBL/GenBank/DDBJ databases">
        <title>The Genome Sequence of Enterococcus caccae BAA-1240.</title>
        <authorList>
            <consortium name="The Broad Institute Genome Sequencing Platform"/>
            <consortium name="The Broad Institute Genome Sequencing Center for Infectious Disease"/>
            <person name="Earl A.M."/>
            <person name="Gilmore M.S."/>
            <person name="Lebreton F."/>
            <person name="Walker B."/>
            <person name="Young S.K."/>
            <person name="Zeng Q."/>
            <person name="Gargeya S."/>
            <person name="Fitzgerald M."/>
            <person name="Haas B."/>
            <person name="Abouelleil A."/>
            <person name="Alvarado L."/>
            <person name="Arachchi H.M."/>
            <person name="Berlin A.M."/>
            <person name="Chapman S.B."/>
            <person name="Dewar J."/>
            <person name="Goldberg J."/>
            <person name="Griggs A."/>
            <person name="Gujja S."/>
            <person name="Hansen M."/>
            <person name="Howarth C."/>
            <person name="Imamovic A."/>
            <person name="Larimer J."/>
            <person name="McCowan C."/>
            <person name="Murphy C."/>
            <person name="Neiman D."/>
            <person name="Pearson M."/>
            <person name="Priest M."/>
            <person name="Roberts A."/>
            <person name="Saif S."/>
            <person name="Shea T."/>
            <person name="Sisk P."/>
            <person name="Sykes S."/>
            <person name="Wortman J."/>
            <person name="Nusbaum C."/>
            <person name="Birren B."/>
        </authorList>
    </citation>
    <scope>NUCLEOTIDE SEQUENCE [LARGE SCALE GENOMIC DNA]</scope>
    <source>
        <strain evidence="14 15">ATCC BAA-1240</strain>
    </source>
</reference>
<evidence type="ECO:0000256" key="7">
    <source>
        <dbReference type="ARBA" id="ARBA00022958"/>
    </source>
</evidence>
<dbReference type="InterPro" id="IPR053952">
    <property type="entry name" value="K_trans_C"/>
</dbReference>
<keyword evidence="8 11" id="KW-1133">Transmembrane helix</keyword>
<feature type="transmembrane region" description="Helical" evidence="11">
    <location>
        <begin position="217"/>
        <end position="234"/>
    </location>
</feature>
<protein>
    <recommendedName>
        <fullName evidence="11">Probable potassium transport system protein Kup</fullName>
    </recommendedName>
</protein>
<dbReference type="eggNOG" id="COG3158">
    <property type="taxonomic scope" value="Bacteria"/>
</dbReference>
<keyword evidence="4 11" id="KW-0633">Potassium transport</keyword>
<sequence>MFLDQQQVCKHWSKNEIARPKCKGQVSFHLGLLFYLKSGIGLKRSSDKWFFYFSVRAGRAPYAFKLEENFVVEKSKISHHQKLTAAGLLVAMGVVYGDIGTSPLYVMKAIVGDNGGLRNVSESFILGAVSLIFWTLTILTTIKYVVIALNADNHGEGGIFSLYTLVRKKGKYLIIPAMIGGAALLADGVLTPAVTVTTAIEGLRGIPVFFERFGSDQNIIVMITLAIILILFSVQRFGTDAVGKAFGPIMFAWFTFLGVMGLINFGQDWTVLRALNPYYAVHLLLSPENKLGIFVLGNVFLATTGAEALYSDLGHVGKHNIRASWPYIKICLILNYLGQAAWILSAKNDPSILAIENLNPFFQMMPNSIMLIGVVFATVAAVIASQALISGSFTLVSEAIKLKLLPRLKIIYPGANIGQMYIPAVNMMLWIVCSLIVITFRTSTHMEAAYGLSITVTMLMTTILLMFYLLQKGAPRWVAYLITLFFGSIESIFFVSSIAKFFHGGYVAVGIALLILAVMTIWEWGNIIKEKTSDTVPLKQYVEQLRMLKDDTTVPKSQTNVVFMTPDTIGDEIGRQIIYSILDKQPKRANVYWFVNVEVTDEPFTKEYSVDMMGTDFIVQVQLYLGFHVAQEVNVYIRQIVYDLMKEGRLPKQPQKYSLTPGREVGDFQFIIIREELSKVTELKKWDRQIMQLKLAIKKRTTTPENWFGLEYSEVKYESVPLIIGDTRKTRLRERKVLT</sequence>
<name>R3U1E1_9ENTE</name>
<feature type="domain" description="K+ potassium transporter C-terminal" evidence="13">
    <location>
        <begin position="560"/>
        <end position="715"/>
    </location>
</feature>
<feature type="transmembrane region" description="Helical" evidence="11">
    <location>
        <begin position="369"/>
        <end position="400"/>
    </location>
</feature>
<dbReference type="STRING" id="317735.RU98_GL002774"/>
<dbReference type="EMBL" id="AJAU01000011">
    <property type="protein sequence ID" value="EOL47699.1"/>
    <property type="molecule type" value="Genomic_DNA"/>
</dbReference>
<gene>
    <name evidence="11" type="primary">kup</name>
    <name evidence="14" type="ORF">UC7_00949</name>
</gene>
<dbReference type="GO" id="GO:0005886">
    <property type="term" value="C:plasma membrane"/>
    <property type="evidence" value="ECO:0007669"/>
    <property type="project" value="UniProtKB-SubCell"/>
</dbReference>
<dbReference type="AlphaFoldDB" id="R3U1E1"/>
<keyword evidence="5 11" id="KW-0812">Transmembrane</keyword>
<feature type="transmembrane region" description="Helical" evidence="11">
    <location>
        <begin position="172"/>
        <end position="197"/>
    </location>
</feature>
<dbReference type="PANTHER" id="PTHR30540:SF83">
    <property type="entry name" value="K+ POTASSIUM TRANSPORTER"/>
    <property type="match status" value="1"/>
</dbReference>
<feature type="transmembrane region" description="Helical" evidence="11">
    <location>
        <begin position="477"/>
        <end position="499"/>
    </location>
</feature>
<evidence type="ECO:0000256" key="3">
    <source>
        <dbReference type="ARBA" id="ARBA00022475"/>
    </source>
</evidence>
<organism evidence="14 15">
    <name type="scientific">Enterococcus caccae ATCC BAA-1240</name>
    <dbReference type="NCBI Taxonomy" id="1158612"/>
    <lineage>
        <taxon>Bacteria</taxon>
        <taxon>Bacillati</taxon>
        <taxon>Bacillota</taxon>
        <taxon>Bacilli</taxon>
        <taxon>Lactobacillales</taxon>
        <taxon>Enterococcaceae</taxon>
        <taxon>Enterococcus</taxon>
    </lineage>
</organism>
<comment type="catalytic activity">
    <reaction evidence="11">
        <text>K(+)(in) + H(+)(in) = K(+)(out) + H(+)(out)</text>
        <dbReference type="Rhea" id="RHEA:28490"/>
        <dbReference type="ChEBI" id="CHEBI:15378"/>
        <dbReference type="ChEBI" id="CHEBI:29103"/>
    </reaction>
</comment>
<feature type="transmembrane region" description="Helical" evidence="11">
    <location>
        <begin position="291"/>
        <end position="313"/>
    </location>
</feature>
<evidence type="ECO:0000256" key="9">
    <source>
        <dbReference type="ARBA" id="ARBA00023065"/>
    </source>
</evidence>
<dbReference type="GO" id="GO:0015293">
    <property type="term" value="F:symporter activity"/>
    <property type="evidence" value="ECO:0007669"/>
    <property type="project" value="UniProtKB-UniRule"/>
</dbReference>
<keyword evidence="15" id="KW-1185">Reference proteome</keyword>
<dbReference type="InterPro" id="IPR023051">
    <property type="entry name" value="Kup"/>
</dbReference>
<feature type="transmembrane region" description="Helical" evidence="11">
    <location>
        <begin position="325"/>
        <end position="344"/>
    </location>
</feature>
<comment type="caution">
    <text evidence="14">The sequence shown here is derived from an EMBL/GenBank/DDBJ whole genome shotgun (WGS) entry which is preliminary data.</text>
</comment>
<feature type="transmembrane region" description="Helical" evidence="11">
    <location>
        <begin position="505"/>
        <end position="522"/>
    </location>
</feature>
<evidence type="ECO:0000256" key="8">
    <source>
        <dbReference type="ARBA" id="ARBA00022989"/>
    </source>
</evidence>
<evidence type="ECO:0000259" key="13">
    <source>
        <dbReference type="Pfam" id="PF22776"/>
    </source>
</evidence>
<dbReference type="PATRIC" id="fig|1158612.3.peg.933"/>
<dbReference type="InterPro" id="IPR003855">
    <property type="entry name" value="K+_transporter"/>
</dbReference>
<dbReference type="HAMAP" id="MF_01522">
    <property type="entry name" value="Kup"/>
    <property type="match status" value="1"/>
</dbReference>
<comment type="subcellular location">
    <subcellularLocation>
        <location evidence="11">Cell membrane</location>
        <topology evidence="11">Multi-pass membrane protein</topology>
    </subcellularLocation>
    <subcellularLocation>
        <location evidence="1">Membrane</location>
        <topology evidence="1">Multi-pass membrane protein</topology>
    </subcellularLocation>
</comment>
<keyword evidence="3 11" id="KW-1003">Cell membrane</keyword>
<dbReference type="GO" id="GO:0015079">
    <property type="term" value="F:potassium ion transmembrane transporter activity"/>
    <property type="evidence" value="ECO:0007669"/>
    <property type="project" value="UniProtKB-UniRule"/>
</dbReference>
<keyword evidence="6 11" id="KW-0769">Symport</keyword>
<feature type="domain" description="K+ potassium transporter integral membrane" evidence="12">
    <location>
        <begin position="89"/>
        <end position="542"/>
    </location>
</feature>
<evidence type="ECO:0000313" key="15">
    <source>
        <dbReference type="Proteomes" id="UP000013840"/>
    </source>
</evidence>
<keyword evidence="9 11" id="KW-0406">Ion transport</keyword>
<dbReference type="InterPro" id="IPR053951">
    <property type="entry name" value="K_trans_N"/>
</dbReference>
<evidence type="ECO:0000256" key="4">
    <source>
        <dbReference type="ARBA" id="ARBA00022538"/>
    </source>
</evidence>
<feature type="transmembrane region" description="Helical" evidence="11">
    <location>
        <begin position="125"/>
        <end position="151"/>
    </location>
</feature>
<feature type="transmembrane region" description="Helical" evidence="11">
    <location>
        <begin position="421"/>
        <end position="442"/>
    </location>
</feature>
<evidence type="ECO:0000256" key="10">
    <source>
        <dbReference type="ARBA" id="ARBA00023136"/>
    </source>
</evidence>
<accession>R3U1E1</accession>
<feature type="transmembrane region" description="Helical" evidence="11">
    <location>
        <begin position="246"/>
        <end position="265"/>
    </location>
</feature>
<evidence type="ECO:0000313" key="14">
    <source>
        <dbReference type="EMBL" id="EOL47699.1"/>
    </source>
</evidence>
<evidence type="ECO:0000256" key="5">
    <source>
        <dbReference type="ARBA" id="ARBA00022692"/>
    </source>
</evidence>
<comment type="function">
    <text evidence="11">Transport of potassium into the cell. Likely operates as a K(+):H(+) symporter.</text>
</comment>
<proteinExistence type="inferred from homology"/>
<keyword evidence="10 11" id="KW-0472">Membrane</keyword>